<evidence type="ECO:0000256" key="1">
    <source>
        <dbReference type="SAM" id="Phobius"/>
    </source>
</evidence>
<dbReference type="RefSeq" id="WP_243467551.1">
    <property type="nucleotide sequence ID" value="NZ_BAVR01000038.1"/>
</dbReference>
<proteinExistence type="predicted"/>
<dbReference type="Pfam" id="PF03888">
    <property type="entry name" value="MucB_RseB"/>
    <property type="match status" value="1"/>
</dbReference>
<dbReference type="EMBL" id="BAVR01000038">
    <property type="protein sequence ID" value="GAE89451.1"/>
    <property type="molecule type" value="Genomic_DNA"/>
</dbReference>
<dbReference type="InterPro" id="IPR052944">
    <property type="entry name" value="Sporulation_related"/>
</dbReference>
<gene>
    <name evidence="3" type="ORF">JCM21531_2980</name>
</gene>
<keyword evidence="1" id="KW-0812">Transmembrane</keyword>
<organism evidence="3 4">
    <name type="scientific">Acetivibrio straminisolvens JCM 21531</name>
    <dbReference type="NCBI Taxonomy" id="1294263"/>
    <lineage>
        <taxon>Bacteria</taxon>
        <taxon>Bacillati</taxon>
        <taxon>Bacillota</taxon>
        <taxon>Clostridia</taxon>
        <taxon>Eubacteriales</taxon>
        <taxon>Oscillospiraceae</taxon>
        <taxon>Acetivibrio</taxon>
    </lineage>
</organism>
<name>W4V8G9_9FIRM</name>
<evidence type="ECO:0000313" key="4">
    <source>
        <dbReference type="Proteomes" id="UP000019109"/>
    </source>
</evidence>
<dbReference type="InterPro" id="IPR029046">
    <property type="entry name" value="LolA/LolB/LppX"/>
</dbReference>
<keyword evidence="1" id="KW-1133">Transmembrane helix</keyword>
<dbReference type="Gene3D" id="2.50.20.10">
    <property type="entry name" value="Lipoprotein localisation LolA/LolB/LppX"/>
    <property type="match status" value="1"/>
</dbReference>
<dbReference type="AlphaFoldDB" id="W4V8G9"/>
<feature type="domain" description="MucB/RseB N-terminal" evidence="2">
    <location>
        <begin position="113"/>
        <end position="255"/>
    </location>
</feature>
<protein>
    <recommendedName>
        <fullName evidence="2">MucB/RseB N-terminal domain-containing protein</fullName>
    </recommendedName>
</protein>
<keyword evidence="4" id="KW-1185">Reference proteome</keyword>
<dbReference type="InterPro" id="IPR033434">
    <property type="entry name" value="MucB/RseB_N"/>
</dbReference>
<evidence type="ECO:0000313" key="3">
    <source>
        <dbReference type="EMBL" id="GAE89451.1"/>
    </source>
</evidence>
<dbReference type="STRING" id="1294263.JCM21531_2980"/>
<accession>W4V8G9</accession>
<keyword evidence="1" id="KW-0472">Membrane</keyword>
<reference evidence="3" key="1">
    <citation type="journal article" date="2014" name="Genome Announc.">
        <title>Draft Genome Sequence of Clostridium straminisolvens Strain JCM 21531T, Isolated from a Cellulose-Degrading Bacterial Community.</title>
        <authorList>
            <person name="Yuki M."/>
            <person name="Oshima K."/>
            <person name="Suda W."/>
            <person name="Sakamoto M."/>
            <person name="Kitamura K."/>
            <person name="Iida T."/>
            <person name="Hattori M."/>
            <person name="Ohkuma M."/>
        </authorList>
    </citation>
    <scope>NUCLEOTIDE SEQUENCE [LARGE SCALE GENOMIC DNA]</scope>
    <source>
        <strain evidence="3">JCM 21531</strain>
    </source>
</reference>
<feature type="transmembrane region" description="Helical" evidence="1">
    <location>
        <begin position="79"/>
        <end position="103"/>
    </location>
</feature>
<sequence length="325" mass="36824">MDNNEKKISEYIDKLNAEKMPKEHECPEDSPELMELMDTVRKVRSLKEPALPEVDYPKKLARAVGGQLWQKAVTKKRRWAWMAGTAAIAAVAVIVLMLNFVLYSGRTDIVYAMEQAYKEVRAYHGILSIVETNLKGEETLQAMREVWADSEGRYYVKELTGFQKGLITVNNGEKKWQVSPEESQVYVFPAFPDPYRFTLELGNEIKDAKNAAQIKAAGEEPVAGRKATVFEVMPKGGETYKIWIDKETNLPLQRQSAMMNAIQYTVTYKSIEFSDNIPTELLSYDLPQGFEEIDENPELLVNNIEEAAEIAGFTLKVPENVPMGI</sequence>
<dbReference type="Proteomes" id="UP000019109">
    <property type="component" value="Unassembled WGS sequence"/>
</dbReference>
<dbReference type="PANTHER" id="PTHR37507">
    <property type="entry name" value="SPORULATION PROTEIN YDCC"/>
    <property type="match status" value="1"/>
</dbReference>
<dbReference type="SUPFAM" id="SSF89392">
    <property type="entry name" value="Prokaryotic lipoproteins and lipoprotein localization factors"/>
    <property type="match status" value="1"/>
</dbReference>
<evidence type="ECO:0000259" key="2">
    <source>
        <dbReference type="Pfam" id="PF03888"/>
    </source>
</evidence>
<comment type="caution">
    <text evidence="3">The sequence shown here is derived from an EMBL/GenBank/DDBJ whole genome shotgun (WGS) entry which is preliminary data.</text>
</comment>
<dbReference type="PANTHER" id="PTHR37507:SF2">
    <property type="entry name" value="SPORULATION PROTEIN YDCC"/>
    <property type="match status" value="1"/>
</dbReference>